<evidence type="ECO:0000313" key="4">
    <source>
        <dbReference type="Proteomes" id="UP000554482"/>
    </source>
</evidence>
<proteinExistence type="predicted"/>
<accession>A0A7J6VIN7</accession>
<name>A0A7J6VIN7_THATH</name>
<reference evidence="3 4" key="1">
    <citation type="submission" date="2020-06" db="EMBL/GenBank/DDBJ databases">
        <title>Transcriptomic and genomic resources for Thalictrum thalictroides and T. hernandezii: Facilitating candidate gene discovery in an emerging model plant lineage.</title>
        <authorList>
            <person name="Arias T."/>
            <person name="Riano-Pachon D.M."/>
            <person name="Di Stilio V.S."/>
        </authorList>
    </citation>
    <scope>NUCLEOTIDE SEQUENCE [LARGE SCALE GENOMIC DNA]</scope>
    <source>
        <strain evidence="4">cv. WT478/WT964</strain>
        <tissue evidence="3">Leaves</tissue>
    </source>
</reference>
<keyword evidence="4" id="KW-1185">Reference proteome</keyword>
<dbReference type="Proteomes" id="UP000554482">
    <property type="component" value="Unassembled WGS sequence"/>
</dbReference>
<evidence type="ECO:0000313" key="3">
    <source>
        <dbReference type="EMBL" id="KAF5184793.1"/>
    </source>
</evidence>
<feature type="compositionally biased region" description="Basic residues" evidence="1">
    <location>
        <begin position="1"/>
        <end position="19"/>
    </location>
</feature>
<evidence type="ECO:0000259" key="2">
    <source>
        <dbReference type="PROSITE" id="PS51222"/>
    </source>
</evidence>
<dbReference type="SMART" id="SM00767">
    <property type="entry name" value="DCD"/>
    <property type="match status" value="1"/>
</dbReference>
<gene>
    <name evidence="3" type="ORF">FRX31_025620</name>
</gene>
<feature type="compositionally biased region" description="Basic and acidic residues" evidence="1">
    <location>
        <begin position="62"/>
        <end position="81"/>
    </location>
</feature>
<dbReference type="PANTHER" id="PTHR46444">
    <property type="entry name" value="DCD (DEVELOPMENT AND CELL DEATH) DOMAIN PROTEIN-RELATED"/>
    <property type="match status" value="1"/>
</dbReference>
<feature type="region of interest" description="Disordered" evidence="1">
    <location>
        <begin position="1"/>
        <end position="135"/>
    </location>
</feature>
<sequence length="218" mass="24179">MVKGKGKWKARASGSKPKKKAEVKNKNTETAASEPGNVNVEEPATVSGGEEKAEEPAIVSGGEEKTNDNNKEEQNDKEKVDPTLVTAGENSRKRKRMNATVRAADVVRKKEKDNRETSTKEKDKPETSTKVKNSKKSDSMGMIFMCSSKTKQDCYRYKVLGLPAAKKDMVAKIYKGMRLFLFDIDLKLLYGIYKAAAPGGYNIEPKAFKSAFPSQVRF</sequence>
<dbReference type="Pfam" id="PF10539">
    <property type="entry name" value="Dev_Cell_Death"/>
    <property type="match status" value="1"/>
</dbReference>
<feature type="compositionally biased region" description="Basic and acidic residues" evidence="1">
    <location>
        <begin position="105"/>
        <end position="129"/>
    </location>
</feature>
<dbReference type="InterPro" id="IPR013989">
    <property type="entry name" value="Dev_and_cell_death_domain"/>
</dbReference>
<protein>
    <submittedName>
        <fullName evidence="3">DCD (Development and Cell Death) domain protein</fullName>
    </submittedName>
</protein>
<dbReference type="AlphaFoldDB" id="A0A7J6VIN7"/>
<dbReference type="PANTHER" id="PTHR46444:SF11">
    <property type="entry name" value="DCD DOMAIN-CONTAINING PROTEIN"/>
    <property type="match status" value="1"/>
</dbReference>
<evidence type="ECO:0000256" key="1">
    <source>
        <dbReference type="SAM" id="MobiDB-lite"/>
    </source>
</evidence>
<feature type="domain" description="DCD" evidence="2">
    <location>
        <begin position="137"/>
        <end position="218"/>
    </location>
</feature>
<organism evidence="3 4">
    <name type="scientific">Thalictrum thalictroides</name>
    <name type="common">Rue-anemone</name>
    <name type="synonym">Anemone thalictroides</name>
    <dbReference type="NCBI Taxonomy" id="46969"/>
    <lineage>
        <taxon>Eukaryota</taxon>
        <taxon>Viridiplantae</taxon>
        <taxon>Streptophyta</taxon>
        <taxon>Embryophyta</taxon>
        <taxon>Tracheophyta</taxon>
        <taxon>Spermatophyta</taxon>
        <taxon>Magnoliopsida</taxon>
        <taxon>Ranunculales</taxon>
        <taxon>Ranunculaceae</taxon>
        <taxon>Thalictroideae</taxon>
        <taxon>Thalictrum</taxon>
    </lineage>
</organism>
<dbReference type="EMBL" id="JABWDY010031577">
    <property type="protein sequence ID" value="KAF5184793.1"/>
    <property type="molecule type" value="Genomic_DNA"/>
</dbReference>
<dbReference type="OrthoDB" id="1920894at2759"/>
<comment type="caution">
    <text evidence="3">The sequence shown here is derived from an EMBL/GenBank/DDBJ whole genome shotgun (WGS) entry which is preliminary data.</text>
</comment>
<dbReference type="PROSITE" id="PS51222">
    <property type="entry name" value="DCD"/>
    <property type="match status" value="1"/>
</dbReference>